<keyword evidence="3" id="KW-0539">Nucleus</keyword>
<dbReference type="AlphaFoldDB" id="A0A164ELE1"/>
<evidence type="ECO:0000256" key="4">
    <source>
        <dbReference type="SAM" id="MobiDB-lite"/>
    </source>
</evidence>
<evidence type="ECO:0000256" key="2">
    <source>
        <dbReference type="ARBA" id="ARBA00022553"/>
    </source>
</evidence>
<feature type="compositionally biased region" description="Acidic residues" evidence="4">
    <location>
        <begin position="7"/>
        <end position="19"/>
    </location>
</feature>
<feature type="region of interest" description="Disordered" evidence="4">
    <location>
        <begin position="1"/>
        <end position="22"/>
    </location>
</feature>
<dbReference type="InterPro" id="IPR024146">
    <property type="entry name" value="Claspin"/>
</dbReference>
<dbReference type="OrthoDB" id="6366884at2759"/>
<feature type="non-terminal residue" evidence="5">
    <location>
        <position position="159"/>
    </location>
</feature>
<dbReference type="GO" id="GO:0033314">
    <property type="term" value="P:mitotic DNA replication checkpoint signaling"/>
    <property type="evidence" value="ECO:0007669"/>
    <property type="project" value="TreeGrafter"/>
</dbReference>
<evidence type="ECO:0000256" key="1">
    <source>
        <dbReference type="ARBA" id="ARBA00004123"/>
    </source>
</evidence>
<dbReference type="PANTHER" id="PTHR14396">
    <property type="entry name" value="CLASPIN"/>
    <property type="match status" value="1"/>
</dbReference>
<gene>
    <name evidence="5" type="ORF">APZ42_008513</name>
</gene>
<protein>
    <submittedName>
        <fullName evidence="5">Uncharacterized protein</fullName>
    </submittedName>
</protein>
<reference evidence="5 6" key="1">
    <citation type="submission" date="2016-03" db="EMBL/GenBank/DDBJ databases">
        <title>EvidentialGene: Evidence-directed Construction of Genes on Genomes.</title>
        <authorList>
            <person name="Gilbert D.G."/>
            <person name="Choi J.-H."/>
            <person name="Mockaitis K."/>
            <person name="Colbourne J."/>
            <person name="Pfrender M."/>
        </authorList>
    </citation>
    <scope>NUCLEOTIDE SEQUENCE [LARGE SCALE GENOMIC DNA]</scope>
    <source>
        <strain evidence="5 6">Xinb3</strain>
        <tissue evidence="5">Complete organism</tissue>
    </source>
</reference>
<accession>A0A164ELE1</accession>
<keyword evidence="2" id="KW-0597">Phosphoprotein</keyword>
<dbReference type="EMBL" id="LRGB01023335">
    <property type="protein sequence ID" value="KZR96896.1"/>
    <property type="molecule type" value="Genomic_DNA"/>
</dbReference>
<dbReference type="GO" id="GO:0010997">
    <property type="term" value="F:anaphase-promoting complex binding"/>
    <property type="evidence" value="ECO:0007669"/>
    <property type="project" value="TreeGrafter"/>
</dbReference>
<dbReference type="GO" id="GO:0005634">
    <property type="term" value="C:nucleus"/>
    <property type="evidence" value="ECO:0007669"/>
    <property type="project" value="UniProtKB-SubCell"/>
</dbReference>
<dbReference type="Proteomes" id="UP000076858">
    <property type="component" value="Unassembled WGS sequence"/>
</dbReference>
<dbReference type="GO" id="GO:0007095">
    <property type="term" value="P:mitotic G2 DNA damage checkpoint signaling"/>
    <property type="evidence" value="ECO:0007669"/>
    <property type="project" value="TreeGrafter"/>
</dbReference>
<keyword evidence="6" id="KW-1185">Reference proteome</keyword>
<evidence type="ECO:0000313" key="6">
    <source>
        <dbReference type="Proteomes" id="UP000076858"/>
    </source>
</evidence>
<comment type="caution">
    <text evidence="5">The sequence shown here is derived from an EMBL/GenBank/DDBJ whole genome shotgun (WGS) entry which is preliminary data.</text>
</comment>
<organism evidence="5 6">
    <name type="scientific">Daphnia magna</name>
    <dbReference type="NCBI Taxonomy" id="35525"/>
    <lineage>
        <taxon>Eukaryota</taxon>
        <taxon>Metazoa</taxon>
        <taxon>Ecdysozoa</taxon>
        <taxon>Arthropoda</taxon>
        <taxon>Crustacea</taxon>
        <taxon>Branchiopoda</taxon>
        <taxon>Diplostraca</taxon>
        <taxon>Cladocera</taxon>
        <taxon>Anomopoda</taxon>
        <taxon>Daphniidae</taxon>
        <taxon>Daphnia</taxon>
    </lineage>
</organism>
<dbReference type="PANTHER" id="PTHR14396:SF10">
    <property type="entry name" value="CLASPIN"/>
    <property type="match status" value="1"/>
</dbReference>
<evidence type="ECO:0000256" key="3">
    <source>
        <dbReference type="ARBA" id="ARBA00023242"/>
    </source>
</evidence>
<name>A0A164ELE1_9CRUS</name>
<comment type="subcellular location">
    <subcellularLocation>
        <location evidence="1">Nucleus</location>
    </subcellularLocation>
</comment>
<sequence length="159" mass="17951">ARPKNQEDEEDEAAEEQDDLTWRKIHSDREKWLLQQKSQQETNKEVPLVMSRQTKMVKINTASKTINQITEGDSSAATANAKQSTHSKANIVTTVRCGSFLRRSEKDLSEIASLMKSVLPVQAPRVGSNFVFASITPERPVAEQNRKHKQDVIPKLNLL</sequence>
<proteinExistence type="predicted"/>
<feature type="non-terminal residue" evidence="5">
    <location>
        <position position="1"/>
    </location>
</feature>
<evidence type="ECO:0000313" key="5">
    <source>
        <dbReference type="EMBL" id="KZR96896.1"/>
    </source>
</evidence>